<dbReference type="Pfam" id="PF20457">
    <property type="entry name" value="DUF6710"/>
    <property type="match status" value="1"/>
</dbReference>
<keyword evidence="2" id="KW-1185">Reference proteome</keyword>
<dbReference type="EMBL" id="QWEG01000012">
    <property type="protein sequence ID" value="RHW36015.1"/>
    <property type="molecule type" value="Genomic_DNA"/>
</dbReference>
<gene>
    <name evidence="1" type="ORF">D1B31_18170</name>
</gene>
<accession>A0A417YPU7</accession>
<protein>
    <submittedName>
        <fullName evidence="1">Uncharacterized protein</fullName>
    </submittedName>
</protein>
<evidence type="ECO:0000313" key="2">
    <source>
        <dbReference type="Proteomes" id="UP000284416"/>
    </source>
</evidence>
<sequence>MINFLRKKGKNLNNNNFENFQSIMFVANSLLKSDSPSRIYDLVYALGKPYQFDVINKCIKGTPLSRDSAFAFEHLFLKNSNENYRFMKDDSTGRLINYSNRLTRTTINPSNSLIFSFPWHLNRLCDAFENVGEKVGSKWEVDPLNHRVVHIYPLNIGYVTNGNHSTVMNIINNEAPMNITDELDLSLVYDEIYTDGKYFRRIQDKKILDKVTSVEFAAIFEIGRLILKSGV</sequence>
<dbReference type="InterPro" id="IPR046556">
    <property type="entry name" value="DUF6710"/>
</dbReference>
<comment type="caution">
    <text evidence="1">The sequence shown here is derived from an EMBL/GenBank/DDBJ whole genome shotgun (WGS) entry which is preliminary data.</text>
</comment>
<name>A0A417YPU7_9BACI</name>
<dbReference type="RefSeq" id="WP_118923068.1">
    <property type="nucleotide sequence ID" value="NZ_QWEG01000012.1"/>
</dbReference>
<dbReference type="Proteomes" id="UP000284416">
    <property type="component" value="Unassembled WGS sequence"/>
</dbReference>
<reference evidence="1 2" key="1">
    <citation type="journal article" date="2017" name="Int. J. Syst. Evol. Microbiol.">
        <title>Bacillus notoginsengisoli sp. nov., a novel bacterium isolated from the rhizosphere of Panax notoginseng.</title>
        <authorList>
            <person name="Zhang M.Y."/>
            <person name="Cheng J."/>
            <person name="Cai Y."/>
            <person name="Zhang T.Y."/>
            <person name="Wu Y.Y."/>
            <person name="Manikprabhu D."/>
            <person name="Li W.J."/>
            <person name="Zhang Y.X."/>
        </authorList>
    </citation>
    <scope>NUCLEOTIDE SEQUENCE [LARGE SCALE GENOMIC DNA]</scope>
    <source>
        <strain evidence="1 2">JCM 30743</strain>
    </source>
</reference>
<organism evidence="1 2">
    <name type="scientific">Neobacillus notoginsengisoli</name>
    <dbReference type="NCBI Taxonomy" id="1578198"/>
    <lineage>
        <taxon>Bacteria</taxon>
        <taxon>Bacillati</taxon>
        <taxon>Bacillota</taxon>
        <taxon>Bacilli</taxon>
        <taxon>Bacillales</taxon>
        <taxon>Bacillaceae</taxon>
        <taxon>Neobacillus</taxon>
    </lineage>
</organism>
<dbReference type="OrthoDB" id="1777863at2"/>
<dbReference type="AlphaFoldDB" id="A0A417YPU7"/>
<evidence type="ECO:0000313" key="1">
    <source>
        <dbReference type="EMBL" id="RHW36015.1"/>
    </source>
</evidence>
<proteinExistence type="predicted"/>